<organism evidence="2 3">
    <name type="scientific">Morchella conica CCBAS932</name>
    <dbReference type="NCBI Taxonomy" id="1392247"/>
    <lineage>
        <taxon>Eukaryota</taxon>
        <taxon>Fungi</taxon>
        <taxon>Dikarya</taxon>
        <taxon>Ascomycota</taxon>
        <taxon>Pezizomycotina</taxon>
        <taxon>Pezizomycetes</taxon>
        <taxon>Pezizales</taxon>
        <taxon>Morchellaceae</taxon>
        <taxon>Morchella</taxon>
    </lineage>
</organism>
<feature type="compositionally biased region" description="Polar residues" evidence="1">
    <location>
        <begin position="79"/>
        <end position="88"/>
    </location>
</feature>
<dbReference type="AlphaFoldDB" id="A0A3N4KXC7"/>
<protein>
    <submittedName>
        <fullName evidence="2">Uncharacterized protein</fullName>
    </submittedName>
</protein>
<sequence>MTLPIGDFFGGSPSATGDAEGLAETGNGSDDNGDNGSSDRNGGGNSNGSDDEIDSDNSNRGGSSGRGGRGRKALFLSPANVQSNSAKTGQEETSDPTQADSLTDSANFINFCTDKTLTNGQQIKSGSCNGIPMGDIPSTANMVSTIIISPGPGEDIPAETSFDIEIQVLNLVAGSFTNPASTYYSAPQTLKGGKIVGHTHVVIQRLSSLNPSTPPDPAAFEFFKGINDAGDGSGGLKATVSAGLEKGFYRVCTMSSAANHQPVLMPVAQRGAQDDCQRFSVGKKG</sequence>
<name>A0A3N4KXC7_9PEZI</name>
<accession>A0A3N4KXC7</accession>
<feature type="compositionally biased region" description="Low complexity" evidence="1">
    <location>
        <begin position="26"/>
        <end position="40"/>
    </location>
</feature>
<keyword evidence="3" id="KW-1185">Reference proteome</keyword>
<evidence type="ECO:0000313" key="3">
    <source>
        <dbReference type="Proteomes" id="UP000277580"/>
    </source>
</evidence>
<reference evidence="2 3" key="1">
    <citation type="journal article" date="2018" name="Nat. Ecol. Evol.">
        <title>Pezizomycetes genomes reveal the molecular basis of ectomycorrhizal truffle lifestyle.</title>
        <authorList>
            <person name="Murat C."/>
            <person name="Payen T."/>
            <person name="Noel B."/>
            <person name="Kuo A."/>
            <person name="Morin E."/>
            <person name="Chen J."/>
            <person name="Kohler A."/>
            <person name="Krizsan K."/>
            <person name="Balestrini R."/>
            <person name="Da Silva C."/>
            <person name="Montanini B."/>
            <person name="Hainaut M."/>
            <person name="Levati E."/>
            <person name="Barry K.W."/>
            <person name="Belfiori B."/>
            <person name="Cichocki N."/>
            <person name="Clum A."/>
            <person name="Dockter R.B."/>
            <person name="Fauchery L."/>
            <person name="Guy J."/>
            <person name="Iotti M."/>
            <person name="Le Tacon F."/>
            <person name="Lindquist E.A."/>
            <person name="Lipzen A."/>
            <person name="Malagnac F."/>
            <person name="Mello A."/>
            <person name="Molinier V."/>
            <person name="Miyauchi S."/>
            <person name="Poulain J."/>
            <person name="Riccioni C."/>
            <person name="Rubini A."/>
            <person name="Sitrit Y."/>
            <person name="Splivallo R."/>
            <person name="Traeger S."/>
            <person name="Wang M."/>
            <person name="Zifcakova L."/>
            <person name="Wipf D."/>
            <person name="Zambonelli A."/>
            <person name="Paolocci F."/>
            <person name="Nowrousian M."/>
            <person name="Ottonello S."/>
            <person name="Baldrian P."/>
            <person name="Spatafora J.W."/>
            <person name="Henrissat B."/>
            <person name="Nagy L.G."/>
            <person name="Aury J.M."/>
            <person name="Wincker P."/>
            <person name="Grigoriev I.V."/>
            <person name="Bonfante P."/>
            <person name="Martin F.M."/>
        </authorList>
    </citation>
    <scope>NUCLEOTIDE SEQUENCE [LARGE SCALE GENOMIC DNA]</scope>
    <source>
        <strain evidence="2 3">CCBAS932</strain>
    </source>
</reference>
<dbReference type="EMBL" id="ML119114">
    <property type="protein sequence ID" value="RPB15176.1"/>
    <property type="molecule type" value="Genomic_DNA"/>
</dbReference>
<gene>
    <name evidence="2" type="ORF">P167DRAFT_518824</name>
</gene>
<dbReference type="InterPro" id="IPR053216">
    <property type="entry name" value="Appressorial_penetr-assoc"/>
</dbReference>
<dbReference type="Proteomes" id="UP000277580">
    <property type="component" value="Unassembled WGS sequence"/>
</dbReference>
<dbReference type="PANTHER" id="PTHR34587:SF2">
    <property type="entry name" value="G-PROTEIN COUPLED RECEPTORS FAMILY 1 PROFILE DOMAIN-CONTAINING PROTEIN"/>
    <property type="match status" value="1"/>
</dbReference>
<evidence type="ECO:0000256" key="1">
    <source>
        <dbReference type="SAM" id="MobiDB-lite"/>
    </source>
</evidence>
<dbReference type="InParanoid" id="A0A3N4KXC7"/>
<feature type="region of interest" description="Disordered" evidence="1">
    <location>
        <begin position="1"/>
        <end position="102"/>
    </location>
</feature>
<proteinExistence type="predicted"/>
<dbReference type="OrthoDB" id="2336871at2759"/>
<evidence type="ECO:0000313" key="2">
    <source>
        <dbReference type="EMBL" id="RPB15176.1"/>
    </source>
</evidence>
<dbReference type="STRING" id="1392247.A0A3N4KXC7"/>
<dbReference type="PANTHER" id="PTHR34587">
    <property type="entry name" value="VWFA DOMAIN-CONTAINING PROTEIN"/>
    <property type="match status" value="1"/>
</dbReference>